<dbReference type="InterPro" id="IPR049192">
    <property type="entry name" value="DUF4246_C"/>
</dbReference>
<sequence length="514" mass="59095">MSQFSAEIRRTPEWWTRFTEHEVRKQWAASALARTWKIQTPSQQVDVKLSQHQVDYVLDELEGYDTLRDEKGLCQVSCFERIWESDILIDSHKTVELIKAFALLKSEVNQCDDGITTHLIDHKLYPLIYNKTLVSHLNGRFLRPVAPPPSIDVYTVSPNFAFLPSDIFVSSDCSSVKFLSYINNLHPLAHRDIYHLLADLLARFIPLFEHTLSDLHRNNPLIQRIPGHCRYTVWDEPEPPEHSDDEEGWSNYESELRQWTMNRPINLPDVPQAGYSGGLEKRRHKVNLRSRTLQVIISAFEIELSPQGPTFPGSAWHVEGMRSERIVACGFHCLSMDNITETLTKFRMAVTYPRGFSAGDTGATLRTWGIRDGDSCHQYVGEVPVRPGLSLVFPNIYQHQQTPFTLVDSSREGHLKGIWFYLIDPEIKPIVSTSLVAPQQKSWIHKALDDNLDTRLPHEVIEKVLEDVEGVMTSQEAEAYRKKLLEANEQFTLANNSYHFCIPFDIWNGPEIIH</sequence>
<reference evidence="2 3" key="1">
    <citation type="journal article" date="2018" name="Evol. Lett.">
        <title>Horizontal gene cluster transfer increased hallucinogenic mushroom diversity.</title>
        <authorList>
            <person name="Reynolds H.T."/>
            <person name="Vijayakumar V."/>
            <person name="Gluck-Thaler E."/>
            <person name="Korotkin H.B."/>
            <person name="Matheny P.B."/>
            <person name="Slot J.C."/>
        </authorList>
    </citation>
    <scope>NUCLEOTIDE SEQUENCE [LARGE SCALE GENOMIC DNA]</scope>
    <source>
        <strain evidence="2 3">2631</strain>
    </source>
</reference>
<dbReference type="PANTHER" id="PTHR33119">
    <property type="entry name" value="IFI3P"/>
    <property type="match status" value="1"/>
</dbReference>
<evidence type="ECO:0000259" key="1">
    <source>
        <dbReference type="Pfam" id="PF14033"/>
    </source>
</evidence>
<dbReference type="OrthoDB" id="415532at2759"/>
<dbReference type="EMBL" id="NHYD01003359">
    <property type="protein sequence ID" value="PPQ79864.1"/>
    <property type="molecule type" value="Genomic_DNA"/>
</dbReference>
<dbReference type="STRING" id="93625.A0A409WMY4"/>
<dbReference type="AlphaFoldDB" id="A0A409WMY4"/>
<dbReference type="InterPro" id="IPR025340">
    <property type="entry name" value="DUF4246"/>
</dbReference>
<keyword evidence="3" id="KW-1185">Reference proteome</keyword>
<comment type="caution">
    <text evidence="2">The sequence shown here is derived from an EMBL/GenBank/DDBJ whole genome shotgun (WGS) entry which is preliminary data.</text>
</comment>
<dbReference type="Pfam" id="PF14033">
    <property type="entry name" value="DUF4246"/>
    <property type="match status" value="1"/>
</dbReference>
<organism evidence="2 3">
    <name type="scientific">Psilocybe cyanescens</name>
    <dbReference type="NCBI Taxonomy" id="93625"/>
    <lineage>
        <taxon>Eukaryota</taxon>
        <taxon>Fungi</taxon>
        <taxon>Dikarya</taxon>
        <taxon>Basidiomycota</taxon>
        <taxon>Agaricomycotina</taxon>
        <taxon>Agaricomycetes</taxon>
        <taxon>Agaricomycetidae</taxon>
        <taxon>Agaricales</taxon>
        <taxon>Agaricineae</taxon>
        <taxon>Strophariaceae</taxon>
        <taxon>Psilocybe</taxon>
    </lineage>
</organism>
<feature type="domain" description="DUF4246" evidence="1">
    <location>
        <begin position="52"/>
        <end position="446"/>
    </location>
</feature>
<proteinExistence type="predicted"/>
<accession>A0A409WMY4</accession>
<dbReference type="InParanoid" id="A0A409WMY4"/>
<dbReference type="PANTHER" id="PTHR33119:SF1">
    <property type="entry name" value="FE2OG DIOXYGENASE DOMAIN-CONTAINING PROTEIN"/>
    <property type="match status" value="1"/>
</dbReference>
<protein>
    <recommendedName>
        <fullName evidence="1">DUF4246 domain-containing protein</fullName>
    </recommendedName>
</protein>
<gene>
    <name evidence="2" type="ORF">CVT25_002920</name>
</gene>
<dbReference type="Proteomes" id="UP000283269">
    <property type="component" value="Unassembled WGS sequence"/>
</dbReference>
<evidence type="ECO:0000313" key="3">
    <source>
        <dbReference type="Proteomes" id="UP000283269"/>
    </source>
</evidence>
<name>A0A409WMY4_PSICY</name>
<evidence type="ECO:0000313" key="2">
    <source>
        <dbReference type="EMBL" id="PPQ79864.1"/>
    </source>
</evidence>